<evidence type="ECO:0000259" key="4">
    <source>
        <dbReference type="PROSITE" id="PS50106"/>
    </source>
</evidence>
<evidence type="ECO:0000313" key="5">
    <source>
        <dbReference type="EMBL" id="CRG99849.1"/>
    </source>
</evidence>
<protein>
    <recommendedName>
        <fullName evidence="4">PDZ domain-containing protein</fullName>
    </recommendedName>
</protein>
<dbReference type="VEuPathDB" id="PlasmoDB:PRELSG_0827800"/>
<evidence type="ECO:0000256" key="2">
    <source>
        <dbReference type="SAM" id="MobiDB-lite"/>
    </source>
</evidence>
<evidence type="ECO:0000256" key="3">
    <source>
        <dbReference type="SAM" id="SignalP"/>
    </source>
</evidence>
<feature type="region of interest" description="Disordered" evidence="2">
    <location>
        <begin position="93"/>
        <end position="112"/>
    </location>
</feature>
<dbReference type="Gene3D" id="1.25.40.10">
    <property type="entry name" value="Tetratricopeptide repeat domain"/>
    <property type="match status" value="1"/>
</dbReference>
<dbReference type="PROSITE" id="PS50106">
    <property type="entry name" value="PDZ"/>
    <property type="match status" value="1"/>
</dbReference>
<reference evidence="5 6" key="1">
    <citation type="submission" date="2015-04" db="EMBL/GenBank/DDBJ databases">
        <authorList>
            <consortium name="Pathogen Informatics"/>
        </authorList>
    </citation>
    <scope>NUCLEOTIDE SEQUENCE [LARGE SCALE GENOMIC DNA]</scope>
    <source>
        <strain evidence="5 6">SGS1</strain>
    </source>
</reference>
<feature type="chain" id="PRO_5012317375" description="PDZ domain-containing protein" evidence="3">
    <location>
        <begin position="20"/>
        <end position="647"/>
    </location>
</feature>
<dbReference type="RefSeq" id="XP_028532854.1">
    <property type="nucleotide sequence ID" value="XM_028676358.1"/>
</dbReference>
<dbReference type="InterPro" id="IPR001478">
    <property type="entry name" value="PDZ"/>
</dbReference>
<keyword evidence="6" id="KW-1185">Reference proteome</keyword>
<feature type="compositionally biased region" description="Acidic residues" evidence="2">
    <location>
        <begin position="102"/>
        <end position="112"/>
    </location>
</feature>
<dbReference type="InterPro" id="IPR036034">
    <property type="entry name" value="PDZ_sf"/>
</dbReference>
<name>A0A1J1H583_PLARL</name>
<feature type="coiled-coil region" evidence="1">
    <location>
        <begin position="475"/>
        <end position="506"/>
    </location>
</feature>
<dbReference type="SUPFAM" id="SSF50156">
    <property type="entry name" value="PDZ domain-like"/>
    <property type="match status" value="1"/>
</dbReference>
<dbReference type="KEGG" id="prel:PRELSG_0827800"/>
<feature type="compositionally biased region" description="Basic and acidic residues" evidence="2">
    <location>
        <begin position="158"/>
        <end position="169"/>
    </location>
</feature>
<keyword evidence="3" id="KW-0732">Signal</keyword>
<sequence>MSNSFVLIFIYLFFRFNLCLKSQYIFIKDSVSTNRNTKRINIGKRTFLYKNGAYNKNIKKENHRLFYKSKKEKDILESGYLYPFDHLEKKKKKFPPDPYIPSEEEKESSFDIYDDEEDENDYLNYGDDDAKKYFGKTTFNHPNILRKSKESEEETYNDNEKDNSSHDYFYENEESDDSHTKNKDIEGITNQNIKKKKLGEVKNNVVEINKKKIKENDINLDHEENNIKNKKKEMININFYSSESNKIECEIMKDRLYYLLHSCMDNVFIECFQLNIESFIDSKEKEISVSYNSENDNFKSVISSFSDLIDFFSKLKKILNDKINAIYYKEENNYKYLNKDLRKEMEKWKKERSITNLSKESLQMSIESSLKLIENCTKNMYKQNYELTLNDLKLAYNMLPCKYYGYFLSNLCSNISILSFYTNDLQGAFSFALKAIRYEPKYCVAWKCLGDSYRIFRKFWQAKNFYDIAIYLGYKDDIGENFNEIVQELNNLTQKALKNVDLLKENMNNHINVVIKKNIGIVINKNPDCIGGCYVSYIIEGSKASKKNFHHGDQIVALNNIITYGKPIDFCLKAFQKNNGTYDIIFFKGNIIELYGLKAYKYLIEENLFSTLFENEKILSFKRNETILFDMKGYGTFSEYGMSKSEI</sequence>
<feature type="domain" description="PDZ" evidence="4">
    <location>
        <begin position="499"/>
        <end position="560"/>
    </location>
</feature>
<dbReference type="OMA" id="MLSYYTN"/>
<dbReference type="Gene3D" id="2.30.42.10">
    <property type="match status" value="1"/>
</dbReference>
<dbReference type="GeneID" id="39735954"/>
<dbReference type="EMBL" id="LN835303">
    <property type="protein sequence ID" value="CRG99849.1"/>
    <property type="molecule type" value="Genomic_DNA"/>
</dbReference>
<evidence type="ECO:0000313" key="6">
    <source>
        <dbReference type="Proteomes" id="UP000220158"/>
    </source>
</evidence>
<proteinExistence type="predicted"/>
<dbReference type="SUPFAM" id="SSF48452">
    <property type="entry name" value="TPR-like"/>
    <property type="match status" value="1"/>
</dbReference>
<keyword evidence="1" id="KW-0175">Coiled coil</keyword>
<dbReference type="InterPro" id="IPR011990">
    <property type="entry name" value="TPR-like_helical_dom_sf"/>
</dbReference>
<dbReference type="AlphaFoldDB" id="A0A1J1H583"/>
<evidence type="ECO:0000256" key="1">
    <source>
        <dbReference type="SAM" id="Coils"/>
    </source>
</evidence>
<gene>
    <name evidence="5" type="ORF">PRELSG_0827800</name>
</gene>
<feature type="signal peptide" evidence="3">
    <location>
        <begin position="1"/>
        <end position="19"/>
    </location>
</feature>
<feature type="region of interest" description="Disordered" evidence="2">
    <location>
        <begin position="144"/>
        <end position="183"/>
    </location>
</feature>
<organism evidence="5 6">
    <name type="scientific">Plasmodium relictum</name>
    <dbReference type="NCBI Taxonomy" id="85471"/>
    <lineage>
        <taxon>Eukaryota</taxon>
        <taxon>Sar</taxon>
        <taxon>Alveolata</taxon>
        <taxon>Apicomplexa</taxon>
        <taxon>Aconoidasida</taxon>
        <taxon>Haemosporida</taxon>
        <taxon>Plasmodiidae</taxon>
        <taxon>Plasmodium</taxon>
        <taxon>Plasmodium (Haemamoeba)</taxon>
    </lineage>
</organism>
<dbReference type="OrthoDB" id="6502734at2759"/>
<dbReference type="SMART" id="SM00228">
    <property type="entry name" value="PDZ"/>
    <property type="match status" value="1"/>
</dbReference>
<accession>A0A1J1H583</accession>
<dbReference type="Proteomes" id="UP000220158">
    <property type="component" value="Chromosome 8"/>
</dbReference>